<dbReference type="InterPro" id="IPR016897">
    <property type="entry name" value="SKP1"/>
</dbReference>
<dbReference type="AlphaFoldDB" id="A0AAE0HAY8"/>
<comment type="function">
    <text evidence="3">Essential component of the SCF (SKP1-CUL1-F-box protein) E3 ubiquitin ligase complexes, which mediate the ubiquitination and subsequent proteasomal degradation of target proteins. Controls sulfur metabolite repression, probably by mediating the inactivation or degradation of the metR transcription factor.</text>
</comment>
<protein>
    <recommendedName>
        <fullName evidence="4">E3 ubiquitin ligase complex SCF subunit</fullName>
    </recommendedName>
</protein>
<dbReference type="Gene3D" id="3.30.710.10">
    <property type="entry name" value="Potassium Channel Kv1.1, Chain A"/>
    <property type="match status" value="1"/>
</dbReference>
<evidence type="ECO:0000259" key="5">
    <source>
        <dbReference type="Pfam" id="PF01466"/>
    </source>
</evidence>
<evidence type="ECO:0000313" key="6">
    <source>
        <dbReference type="EMBL" id="KAK3293184.1"/>
    </source>
</evidence>
<dbReference type="InterPro" id="IPR036296">
    <property type="entry name" value="SKP1-like_dim_sf"/>
</dbReference>
<dbReference type="Proteomes" id="UP001278766">
    <property type="component" value="Unassembled WGS sequence"/>
</dbReference>
<organism evidence="6 7">
    <name type="scientific">Chaetomium fimeti</name>
    <dbReference type="NCBI Taxonomy" id="1854472"/>
    <lineage>
        <taxon>Eukaryota</taxon>
        <taxon>Fungi</taxon>
        <taxon>Dikarya</taxon>
        <taxon>Ascomycota</taxon>
        <taxon>Pezizomycotina</taxon>
        <taxon>Sordariomycetes</taxon>
        <taxon>Sordariomycetidae</taxon>
        <taxon>Sordariales</taxon>
        <taxon>Chaetomiaceae</taxon>
        <taxon>Chaetomium</taxon>
    </lineage>
</organism>
<keyword evidence="2 4" id="KW-0833">Ubl conjugation pathway</keyword>
<name>A0AAE0HAY8_9PEZI</name>
<feature type="domain" description="SKP1 component dimerisation" evidence="5">
    <location>
        <begin position="121"/>
        <end position="166"/>
    </location>
</feature>
<dbReference type="Pfam" id="PF01466">
    <property type="entry name" value="Skp1"/>
    <property type="match status" value="1"/>
</dbReference>
<comment type="subunit">
    <text evidence="4">Component of the SCF (SKP1-CUL1-F-box protein) E3 ubiquitin ligase complexes.</text>
</comment>
<dbReference type="GeneID" id="87836312"/>
<reference evidence="6" key="1">
    <citation type="journal article" date="2023" name="Mol. Phylogenet. Evol.">
        <title>Genome-scale phylogeny and comparative genomics of the fungal order Sordariales.</title>
        <authorList>
            <person name="Hensen N."/>
            <person name="Bonometti L."/>
            <person name="Westerberg I."/>
            <person name="Brannstrom I.O."/>
            <person name="Guillou S."/>
            <person name="Cros-Aarteil S."/>
            <person name="Calhoun S."/>
            <person name="Haridas S."/>
            <person name="Kuo A."/>
            <person name="Mondo S."/>
            <person name="Pangilinan J."/>
            <person name="Riley R."/>
            <person name="LaButti K."/>
            <person name="Andreopoulos B."/>
            <person name="Lipzen A."/>
            <person name="Chen C."/>
            <person name="Yan M."/>
            <person name="Daum C."/>
            <person name="Ng V."/>
            <person name="Clum A."/>
            <person name="Steindorff A."/>
            <person name="Ohm R.A."/>
            <person name="Martin F."/>
            <person name="Silar P."/>
            <person name="Natvig D.O."/>
            <person name="Lalanne C."/>
            <person name="Gautier V."/>
            <person name="Ament-Velasquez S.L."/>
            <person name="Kruys A."/>
            <person name="Hutchinson M.I."/>
            <person name="Powell A.J."/>
            <person name="Barry K."/>
            <person name="Miller A.N."/>
            <person name="Grigoriev I.V."/>
            <person name="Debuchy R."/>
            <person name="Gladieux P."/>
            <person name="Hiltunen Thoren M."/>
            <person name="Johannesson H."/>
        </authorList>
    </citation>
    <scope>NUCLEOTIDE SEQUENCE</scope>
    <source>
        <strain evidence="6">CBS 168.71</strain>
    </source>
</reference>
<dbReference type="SUPFAM" id="SSF81382">
    <property type="entry name" value="Skp1 dimerisation domain-like"/>
    <property type="match status" value="1"/>
</dbReference>
<reference evidence="6" key="2">
    <citation type="submission" date="2023-06" db="EMBL/GenBank/DDBJ databases">
        <authorList>
            <consortium name="Lawrence Berkeley National Laboratory"/>
            <person name="Haridas S."/>
            <person name="Hensen N."/>
            <person name="Bonometti L."/>
            <person name="Westerberg I."/>
            <person name="Brannstrom I.O."/>
            <person name="Guillou S."/>
            <person name="Cros-Aarteil S."/>
            <person name="Calhoun S."/>
            <person name="Kuo A."/>
            <person name="Mondo S."/>
            <person name="Pangilinan J."/>
            <person name="Riley R."/>
            <person name="Labutti K."/>
            <person name="Andreopoulos B."/>
            <person name="Lipzen A."/>
            <person name="Chen C."/>
            <person name="Yanf M."/>
            <person name="Daum C."/>
            <person name="Ng V."/>
            <person name="Clum A."/>
            <person name="Steindorff A."/>
            <person name="Ohm R."/>
            <person name="Martin F."/>
            <person name="Silar P."/>
            <person name="Natvig D."/>
            <person name="Lalanne C."/>
            <person name="Gautier V."/>
            <person name="Ament-Velasquez S.L."/>
            <person name="Kruys A."/>
            <person name="Hutchinson M.I."/>
            <person name="Powell A.J."/>
            <person name="Barry K."/>
            <person name="Miller A.N."/>
            <person name="Grigoriev I.V."/>
            <person name="Debuchy R."/>
            <person name="Gladieux P."/>
            <person name="Thoren M.H."/>
            <person name="Johannesson H."/>
        </authorList>
    </citation>
    <scope>NUCLEOTIDE SEQUENCE</scope>
    <source>
        <strain evidence="6">CBS 168.71</strain>
    </source>
</reference>
<dbReference type="GO" id="GO:0006511">
    <property type="term" value="P:ubiquitin-dependent protein catabolic process"/>
    <property type="evidence" value="ECO:0007669"/>
    <property type="project" value="InterPro"/>
</dbReference>
<evidence type="ECO:0000256" key="3">
    <source>
        <dbReference type="ARBA" id="ARBA00045385"/>
    </source>
</evidence>
<dbReference type="PANTHER" id="PTHR11165">
    <property type="entry name" value="SKP1"/>
    <property type="match status" value="1"/>
</dbReference>
<proteinExistence type="inferred from homology"/>
<dbReference type="InterPro" id="IPR001232">
    <property type="entry name" value="SKP1-like"/>
</dbReference>
<evidence type="ECO:0000313" key="7">
    <source>
        <dbReference type="Proteomes" id="UP001278766"/>
    </source>
</evidence>
<evidence type="ECO:0000256" key="2">
    <source>
        <dbReference type="ARBA" id="ARBA00022786"/>
    </source>
</evidence>
<evidence type="ECO:0000256" key="1">
    <source>
        <dbReference type="ARBA" id="ARBA00009993"/>
    </source>
</evidence>
<dbReference type="InterPro" id="IPR016072">
    <property type="entry name" value="Skp1_comp_dimer"/>
</dbReference>
<evidence type="ECO:0000256" key="4">
    <source>
        <dbReference type="PIRNR" id="PIRNR028729"/>
    </source>
</evidence>
<dbReference type="SMART" id="SM00512">
    <property type="entry name" value="Skp1"/>
    <property type="match status" value="1"/>
</dbReference>
<comment type="caution">
    <text evidence="6">The sequence shown here is derived from an EMBL/GenBank/DDBJ whole genome shotgun (WGS) entry which is preliminary data.</text>
</comment>
<dbReference type="PIRSF" id="PIRSF028729">
    <property type="entry name" value="E3_ubiquit_lig_SCF_Skp"/>
    <property type="match status" value="1"/>
</dbReference>
<gene>
    <name evidence="6" type="ORF">B0H64DRAFT_207440</name>
</gene>
<comment type="similarity">
    <text evidence="1 4">Belongs to the SKP1 family.</text>
</comment>
<keyword evidence="7" id="KW-1185">Reference proteome</keyword>
<accession>A0AAE0HAY8</accession>
<dbReference type="EMBL" id="JAUEPN010000006">
    <property type="protein sequence ID" value="KAK3293184.1"/>
    <property type="molecule type" value="Genomic_DNA"/>
</dbReference>
<sequence length="178" mass="20778">MAPDYVRVYNKARPDGRVFTIEWSAAEHMAIFRDLILNFSEKQLAEEAIPITHEQVSDDTLAKMLEWAVEHKDVPKPSDDEPHIRDSGMITPTDWENKYFDDISEQILFELLLLTDYLEVKRLYELACRIVGAMTRGKTAKEIREIFNIENDFGPEESEMIRKETEFAYERDAEENAS</sequence>
<comment type="pathway">
    <text evidence="4">Protein modification; protein ubiquitination.</text>
</comment>
<dbReference type="RefSeq" id="XP_062656698.1">
    <property type="nucleotide sequence ID" value="XM_062799364.1"/>
</dbReference>
<dbReference type="InterPro" id="IPR011333">
    <property type="entry name" value="SKP1/BTB/POZ_sf"/>
</dbReference>
<dbReference type="SUPFAM" id="SSF54695">
    <property type="entry name" value="POZ domain"/>
    <property type="match status" value="1"/>
</dbReference>